<sequence length="100" mass="10323">MEKVPNGQKWHPVPRGEVRPGLGRVCRSAGSVRGGQPGCEYSHAVRRRAASGRIPDGGGCAARVRLSATMGPPRKVGRGPGASASTGKGQPRTLSRGRVG</sequence>
<comment type="caution">
    <text evidence="2">The sequence shown here is derived from an EMBL/GenBank/DDBJ whole genome shotgun (WGS) entry which is preliminary data.</text>
</comment>
<protein>
    <submittedName>
        <fullName evidence="2">Uncharacterized protein</fullName>
    </submittedName>
</protein>
<dbReference type="EMBL" id="BLLN01000003">
    <property type="protein sequence ID" value="GFH71970.1"/>
    <property type="molecule type" value="Genomic_DNA"/>
</dbReference>
<evidence type="ECO:0000313" key="3">
    <source>
        <dbReference type="Proteomes" id="UP000472710"/>
    </source>
</evidence>
<organism evidence="2 3">
    <name type="scientific">Streptomyces diastaticus subsp. diastaticus</name>
    <dbReference type="NCBI Taxonomy" id="68040"/>
    <lineage>
        <taxon>Bacteria</taxon>
        <taxon>Bacillati</taxon>
        <taxon>Actinomycetota</taxon>
        <taxon>Actinomycetes</taxon>
        <taxon>Kitasatosporales</taxon>
        <taxon>Streptomycetaceae</taxon>
        <taxon>Streptomyces</taxon>
        <taxon>Streptomyces diastaticus group</taxon>
    </lineage>
</organism>
<name>A0ABQ1CNU9_STRDI</name>
<proteinExistence type="predicted"/>
<evidence type="ECO:0000256" key="1">
    <source>
        <dbReference type="SAM" id="MobiDB-lite"/>
    </source>
</evidence>
<dbReference type="Proteomes" id="UP000472710">
    <property type="component" value="Unassembled WGS sequence"/>
</dbReference>
<feature type="region of interest" description="Disordered" evidence="1">
    <location>
        <begin position="1"/>
        <end position="23"/>
    </location>
</feature>
<reference evidence="2 3" key="1">
    <citation type="submission" date="2020-02" db="EMBL/GenBank/DDBJ databases">
        <title>Whole genome shotgun sequence of Streptomyces diastaticus subsp. diastaticus NBRC 13412.</title>
        <authorList>
            <person name="Ichikawa N."/>
            <person name="Komaki H."/>
            <person name="Tamura T."/>
        </authorList>
    </citation>
    <scope>NUCLEOTIDE SEQUENCE [LARGE SCALE GENOMIC DNA]</scope>
    <source>
        <strain evidence="2 3">NBRC 13412</strain>
    </source>
</reference>
<keyword evidence="3" id="KW-1185">Reference proteome</keyword>
<feature type="region of interest" description="Disordered" evidence="1">
    <location>
        <begin position="68"/>
        <end position="100"/>
    </location>
</feature>
<gene>
    <name evidence="2" type="ORF">Sdia_27380</name>
</gene>
<accession>A0ABQ1CNU9</accession>
<evidence type="ECO:0000313" key="2">
    <source>
        <dbReference type="EMBL" id="GFH71970.1"/>
    </source>
</evidence>